<dbReference type="PATRIC" id="fig|253.9.peg.1384"/>
<accession>A0A0N1KR85</accession>
<comment type="caution">
    <text evidence="1">The sequence shown here is derived from an EMBL/GenBank/DDBJ whole genome shotgun (WGS) entry which is preliminary data.</text>
</comment>
<dbReference type="AlphaFoldDB" id="A0A0N1KR85"/>
<gene>
    <name evidence="1" type="ORF">AOB46_17210</name>
</gene>
<reference evidence="2" key="2">
    <citation type="submission" date="2015-09" db="EMBL/GenBank/DDBJ databases">
        <title>Draft genome sequence of a multidrug-resistant Chryseobacterium indologenes isolate from Malaysia.</title>
        <authorList>
            <person name="Yu C.Y."/>
            <person name="Ang G.Y."/>
            <person name="Chan K.-G."/>
        </authorList>
    </citation>
    <scope>NUCLEOTIDE SEQUENCE [LARGE SCALE GENOMIC DNA]</scope>
    <source>
        <strain evidence="2">CI_885</strain>
    </source>
</reference>
<name>A0A0N1KR85_CHRID</name>
<organism evidence="1 2">
    <name type="scientific">Chryseobacterium indologenes</name>
    <name type="common">Flavobacterium indologenes</name>
    <dbReference type="NCBI Taxonomy" id="253"/>
    <lineage>
        <taxon>Bacteria</taxon>
        <taxon>Pseudomonadati</taxon>
        <taxon>Bacteroidota</taxon>
        <taxon>Flavobacteriia</taxon>
        <taxon>Flavobacteriales</taxon>
        <taxon>Weeksellaceae</taxon>
        <taxon>Chryseobacterium group</taxon>
        <taxon>Chryseobacterium</taxon>
    </lineage>
</organism>
<dbReference type="Proteomes" id="UP000037953">
    <property type="component" value="Unassembled WGS sequence"/>
</dbReference>
<proteinExistence type="predicted"/>
<evidence type="ECO:0000313" key="1">
    <source>
        <dbReference type="EMBL" id="KPE49927.1"/>
    </source>
</evidence>
<dbReference type="RefSeq" id="WP_062701637.1">
    <property type="nucleotide sequence ID" value="NZ_LJOD01000013.1"/>
</dbReference>
<reference evidence="1 2" key="1">
    <citation type="journal article" date="2015" name="Genom Data">
        <title>Draft genome sequence of a multidrug-resistant Chryseobacterium indologenes isolate from Malaysia.</title>
        <authorList>
            <person name="Yu C.Y."/>
            <person name="Ang G.Y."/>
            <person name="Cheng H.J."/>
            <person name="Cheong Y.M."/>
            <person name="Yin W.F."/>
            <person name="Chan K.G."/>
        </authorList>
    </citation>
    <scope>NUCLEOTIDE SEQUENCE [LARGE SCALE GENOMIC DNA]</scope>
    <source>
        <strain evidence="1 2">CI_885</strain>
    </source>
</reference>
<dbReference type="OrthoDB" id="1246943at2"/>
<sequence length="192" mass="22410">MQELIHFTVQKIKELLEHFNEVQALYLSKSYDFDARLEVFLNEVLEYFRTKGNTSHESEVLKIMNMVATVKRSFNPIKMEKITVGKRDLLWGFSFNGMESIYDILMEIYAKENKKLDDAEELISGIIVSLYQNGILDDEKLKEMDSVSKIENFWTSLVTQNTAISGINKKLRLTVIPEDIYLILEKIFLKLI</sequence>
<evidence type="ECO:0000313" key="2">
    <source>
        <dbReference type="Proteomes" id="UP000037953"/>
    </source>
</evidence>
<protein>
    <submittedName>
        <fullName evidence="1">Uncharacterized protein</fullName>
    </submittedName>
</protein>
<dbReference type="EMBL" id="LJOD01000013">
    <property type="protein sequence ID" value="KPE49927.1"/>
    <property type="molecule type" value="Genomic_DNA"/>
</dbReference>